<organism evidence="1">
    <name type="scientific">marine sediment metagenome</name>
    <dbReference type="NCBI Taxonomy" id="412755"/>
    <lineage>
        <taxon>unclassified sequences</taxon>
        <taxon>metagenomes</taxon>
        <taxon>ecological metagenomes</taxon>
    </lineage>
</organism>
<reference evidence="1" key="1">
    <citation type="journal article" date="2014" name="Front. Microbiol.">
        <title>High frequency of phylogenetically diverse reductive dehalogenase-homologous genes in deep subseafloor sedimentary metagenomes.</title>
        <authorList>
            <person name="Kawai M."/>
            <person name="Futagami T."/>
            <person name="Toyoda A."/>
            <person name="Takaki Y."/>
            <person name="Nishi S."/>
            <person name="Hori S."/>
            <person name="Arai W."/>
            <person name="Tsubouchi T."/>
            <person name="Morono Y."/>
            <person name="Uchiyama I."/>
            <person name="Ito T."/>
            <person name="Fujiyama A."/>
            <person name="Inagaki F."/>
            <person name="Takami H."/>
        </authorList>
    </citation>
    <scope>NUCLEOTIDE SEQUENCE</scope>
    <source>
        <strain evidence="1">Expedition CK06-06</strain>
    </source>
</reference>
<comment type="caution">
    <text evidence="1">The sequence shown here is derived from an EMBL/GenBank/DDBJ whole genome shotgun (WGS) entry which is preliminary data.</text>
</comment>
<sequence length="33" mass="4001">FGAYAFFKWVLPTIRRRAPPKAPPEGWRKTYEY</sequence>
<name>X1PR93_9ZZZZ</name>
<dbReference type="EMBL" id="BARV01025179">
    <property type="protein sequence ID" value="GAI41590.1"/>
    <property type="molecule type" value="Genomic_DNA"/>
</dbReference>
<dbReference type="AlphaFoldDB" id="X1PR93"/>
<feature type="non-terminal residue" evidence="1">
    <location>
        <position position="1"/>
    </location>
</feature>
<protein>
    <submittedName>
        <fullName evidence="1">Uncharacterized protein</fullName>
    </submittedName>
</protein>
<accession>X1PR93</accession>
<proteinExistence type="predicted"/>
<gene>
    <name evidence="1" type="ORF">S06H3_40955</name>
</gene>
<evidence type="ECO:0000313" key="1">
    <source>
        <dbReference type="EMBL" id="GAI41590.1"/>
    </source>
</evidence>